<dbReference type="PROSITE" id="PS50995">
    <property type="entry name" value="HTH_MARR_2"/>
    <property type="match status" value="1"/>
</dbReference>
<dbReference type="PROSITE" id="PS01117">
    <property type="entry name" value="HTH_MARR_1"/>
    <property type="match status" value="1"/>
</dbReference>
<dbReference type="GO" id="GO:0003677">
    <property type="term" value="F:DNA binding"/>
    <property type="evidence" value="ECO:0007669"/>
    <property type="project" value="UniProtKB-KW"/>
</dbReference>
<dbReference type="Pfam" id="PF12802">
    <property type="entry name" value="MarR_2"/>
    <property type="match status" value="1"/>
</dbReference>
<proteinExistence type="predicted"/>
<evidence type="ECO:0000256" key="2">
    <source>
        <dbReference type="ARBA" id="ARBA00023125"/>
    </source>
</evidence>
<dbReference type="InterPro" id="IPR023187">
    <property type="entry name" value="Tscrpt_reg_MarR-type_CS"/>
</dbReference>
<keyword evidence="2 5" id="KW-0238">DNA-binding</keyword>
<organism evidence="5 6">
    <name type="scientific">Shimia gijangensis</name>
    <dbReference type="NCBI Taxonomy" id="1470563"/>
    <lineage>
        <taxon>Bacteria</taxon>
        <taxon>Pseudomonadati</taxon>
        <taxon>Pseudomonadota</taxon>
        <taxon>Alphaproteobacteria</taxon>
        <taxon>Rhodobacterales</taxon>
        <taxon>Roseobacteraceae</taxon>
    </lineage>
</organism>
<dbReference type="Proteomes" id="UP000183982">
    <property type="component" value="Unassembled WGS sequence"/>
</dbReference>
<dbReference type="PANTHER" id="PTHR33164:SF89">
    <property type="entry name" value="MARR FAMILY REGULATORY PROTEIN"/>
    <property type="match status" value="1"/>
</dbReference>
<dbReference type="InterPro" id="IPR036390">
    <property type="entry name" value="WH_DNA-bd_sf"/>
</dbReference>
<sequence length="179" mass="19513">MSKNTHISQLITRLARLSASETWGGDLNPAQVSALSYLSRANRFSRSPSHVAEYLGTTRGTMSQTLKSLVGKGYVAEVSSETDRRSISYDLTPEGVRLAARRGVLDDAVGSVPERERAILHGALSDALRSLVAKNGGRSFGICSTCRHHQRKGRTPYCGLLDLVLKPEEALQICREQTS</sequence>
<dbReference type="PRINTS" id="PR00598">
    <property type="entry name" value="HTHMARR"/>
</dbReference>
<dbReference type="GO" id="GO:0006950">
    <property type="term" value="P:response to stress"/>
    <property type="evidence" value="ECO:0007669"/>
    <property type="project" value="TreeGrafter"/>
</dbReference>
<dbReference type="OrthoDB" id="5522755at2"/>
<dbReference type="SMART" id="SM00347">
    <property type="entry name" value="HTH_MARR"/>
    <property type="match status" value="1"/>
</dbReference>
<keyword evidence="6" id="KW-1185">Reference proteome</keyword>
<evidence type="ECO:0000259" key="4">
    <source>
        <dbReference type="PROSITE" id="PS50995"/>
    </source>
</evidence>
<dbReference type="PANTHER" id="PTHR33164">
    <property type="entry name" value="TRANSCRIPTIONAL REGULATOR, MARR FAMILY"/>
    <property type="match status" value="1"/>
</dbReference>
<dbReference type="InterPro" id="IPR039422">
    <property type="entry name" value="MarR/SlyA-like"/>
</dbReference>
<dbReference type="Gene3D" id="1.10.10.10">
    <property type="entry name" value="Winged helix-like DNA-binding domain superfamily/Winged helix DNA-binding domain"/>
    <property type="match status" value="1"/>
</dbReference>
<dbReference type="GO" id="GO:0003700">
    <property type="term" value="F:DNA-binding transcription factor activity"/>
    <property type="evidence" value="ECO:0007669"/>
    <property type="project" value="InterPro"/>
</dbReference>
<evidence type="ECO:0000313" key="6">
    <source>
        <dbReference type="Proteomes" id="UP000183982"/>
    </source>
</evidence>
<feature type="domain" description="HTH marR-type" evidence="4">
    <location>
        <begin position="4"/>
        <end position="129"/>
    </location>
</feature>
<dbReference type="AlphaFoldDB" id="A0A1M6PDA6"/>
<dbReference type="RefSeq" id="WP_073254516.1">
    <property type="nucleotide sequence ID" value="NZ_FQZQ01000018.1"/>
</dbReference>
<dbReference type="InterPro" id="IPR036388">
    <property type="entry name" value="WH-like_DNA-bd_sf"/>
</dbReference>
<dbReference type="EMBL" id="FQZQ01000018">
    <property type="protein sequence ID" value="SHK05862.1"/>
    <property type="molecule type" value="Genomic_DNA"/>
</dbReference>
<evidence type="ECO:0000256" key="1">
    <source>
        <dbReference type="ARBA" id="ARBA00023015"/>
    </source>
</evidence>
<dbReference type="InterPro" id="IPR000835">
    <property type="entry name" value="HTH_MarR-typ"/>
</dbReference>
<name>A0A1M6PDA6_9RHOB</name>
<accession>A0A1M6PDA6</accession>
<dbReference type="SUPFAM" id="SSF46785">
    <property type="entry name" value="Winged helix' DNA-binding domain"/>
    <property type="match status" value="1"/>
</dbReference>
<evidence type="ECO:0000256" key="3">
    <source>
        <dbReference type="ARBA" id="ARBA00023163"/>
    </source>
</evidence>
<dbReference type="STRING" id="1470563.SAMN05444000_1186"/>
<evidence type="ECO:0000313" key="5">
    <source>
        <dbReference type="EMBL" id="SHK05862.1"/>
    </source>
</evidence>
<gene>
    <name evidence="5" type="ORF">SAMN05444000_1186</name>
</gene>
<keyword evidence="3" id="KW-0804">Transcription</keyword>
<protein>
    <submittedName>
        <fullName evidence="5">DNA-binding transcriptional regulator, MarR family</fullName>
    </submittedName>
</protein>
<keyword evidence="1" id="KW-0805">Transcription regulation</keyword>
<reference evidence="6" key="1">
    <citation type="submission" date="2016-11" db="EMBL/GenBank/DDBJ databases">
        <authorList>
            <person name="Varghese N."/>
            <person name="Submissions S."/>
        </authorList>
    </citation>
    <scope>NUCLEOTIDE SEQUENCE [LARGE SCALE GENOMIC DNA]</scope>
    <source>
        <strain evidence="6">DSM 100564</strain>
    </source>
</reference>